<dbReference type="NCBIfam" id="TIGR02937">
    <property type="entry name" value="sigma70-ECF"/>
    <property type="match status" value="1"/>
</dbReference>
<gene>
    <name evidence="4" type="primary">sigJ</name>
    <name evidence="4" type="ORF">NO357_02240</name>
</gene>
<dbReference type="PANTHER" id="PTHR30173:SF36">
    <property type="entry name" value="ECF RNA POLYMERASE SIGMA FACTOR SIGJ"/>
    <property type="match status" value="1"/>
</dbReference>
<dbReference type="InterPro" id="IPR007627">
    <property type="entry name" value="RNA_pol_sigma70_r2"/>
</dbReference>
<feature type="domain" description="RNA polymerase sigma-70 region 2" evidence="2">
    <location>
        <begin position="9"/>
        <end position="73"/>
    </location>
</feature>
<evidence type="ECO:0000313" key="4">
    <source>
        <dbReference type="EMBL" id="MDQ2088720.1"/>
    </source>
</evidence>
<dbReference type="RefSeq" id="WP_306733985.1">
    <property type="nucleotide sequence ID" value="NZ_JANHAX010000001.1"/>
</dbReference>
<dbReference type="GO" id="GO:0016987">
    <property type="term" value="F:sigma factor activity"/>
    <property type="evidence" value="ECO:0007669"/>
    <property type="project" value="InterPro"/>
</dbReference>
<comment type="subunit">
    <text evidence="1">Interacts transiently with the RNA polymerase catalytic core formed by RpoA, RpoB, RpoC and RpoZ (2 alpha, 1 beta, 1 beta' and 1 omega subunit) to form the RNA polymerase holoenzyme that can initiate transcription.</text>
</comment>
<evidence type="ECO:0000259" key="3">
    <source>
        <dbReference type="Pfam" id="PF08281"/>
    </source>
</evidence>
<dbReference type="Pfam" id="PF08281">
    <property type="entry name" value="Sigma70_r4_2"/>
    <property type="match status" value="1"/>
</dbReference>
<evidence type="ECO:0000313" key="5">
    <source>
        <dbReference type="Proteomes" id="UP001226762"/>
    </source>
</evidence>
<protein>
    <submittedName>
        <fullName evidence="4">RNA polymerase sigma factor SigJ</fullName>
    </submittedName>
</protein>
<dbReference type="InterPro" id="IPR052704">
    <property type="entry name" value="ECF_Sigma-70_Domain"/>
</dbReference>
<dbReference type="Gene3D" id="1.10.1740.10">
    <property type="match status" value="1"/>
</dbReference>
<dbReference type="InterPro" id="IPR036388">
    <property type="entry name" value="WH-like_DNA-bd_sf"/>
</dbReference>
<dbReference type="GO" id="GO:0006352">
    <property type="term" value="P:DNA-templated transcription initiation"/>
    <property type="evidence" value="ECO:0007669"/>
    <property type="project" value="InterPro"/>
</dbReference>
<evidence type="ECO:0000259" key="2">
    <source>
        <dbReference type="Pfam" id="PF04542"/>
    </source>
</evidence>
<comment type="caution">
    <text evidence="4">The sequence shown here is derived from an EMBL/GenBank/DDBJ whole genome shotgun (WGS) entry which is preliminary data.</text>
</comment>
<dbReference type="InterPro" id="IPR013249">
    <property type="entry name" value="RNA_pol_sigma70_r4_t2"/>
</dbReference>
<dbReference type="GO" id="GO:0003677">
    <property type="term" value="F:DNA binding"/>
    <property type="evidence" value="ECO:0007669"/>
    <property type="project" value="InterPro"/>
</dbReference>
<dbReference type="InterPro" id="IPR014284">
    <property type="entry name" value="RNA_pol_sigma-70_dom"/>
</dbReference>
<dbReference type="CDD" id="cd06171">
    <property type="entry name" value="Sigma70_r4"/>
    <property type="match status" value="1"/>
</dbReference>
<dbReference type="SUPFAM" id="SSF54427">
    <property type="entry name" value="NTF2-like"/>
    <property type="match status" value="1"/>
</dbReference>
<accession>A0AAE3WBM7</accession>
<proteinExistence type="predicted"/>
<dbReference type="InterPro" id="IPR032710">
    <property type="entry name" value="NTF2-like_dom_sf"/>
</dbReference>
<reference evidence="4" key="2">
    <citation type="submission" date="2023-02" db="EMBL/GenBank/DDBJ databases">
        <title>'Rhodoalgimonas zhirmunskyi' gen. nov., isolated from a red alga.</title>
        <authorList>
            <person name="Nedashkovskaya O.I."/>
            <person name="Otstavnykh N.Y."/>
            <person name="Bystritskaya E.P."/>
            <person name="Balabanova L.A."/>
            <person name="Isaeva M.P."/>
        </authorList>
    </citation>
    <scope>NUCLEOTIDE SEQUENCE</scope>
    <source>
        <strain evidence="4">KCTC 52189</strain>
    </source>
</reference>
<dbReference type="Pfam" id="PF04542">
    <property type="entry name" value="Sigma70_r2"/>
    <property type="match status" value="1"/>
</dbReference>
<organism evidence="4 5">
    <name type="scientific">Marimonas arenosa</name>
    <dbReference type="NCBI Taxonomy" id="1795305"/>
    <lineage>
        <taxon>Bacteria</taxon>
        <taxon>Pseudomonadati</taxon>
        <taxon>Pseudomonadota</taxon>
        <taxon>Alphaproteobacteria</taxon>
        <taxon>Rhodobacterales</taxon>
        <taxon>Paracoccaceae</taxon>
        <taxon>Marimonas</taxon>
    </lineage>
</organism>
<reference evidence="4" key="1">
    <citation type="submission" date="2022-07" db="EMBL/GenBank/DDBJ databases">
        <authorList>
            <person name="Otstavnykh N."/>
            <person name="Isaeva M."/>
            <person name="Bystritskaya E."/>
        </authorList>
    </citation>
    <scope>NUCLEOTIDE SEQUENCE</scope>
    <source>
        <strain evidence="4">KCTC 52189</strain>
    </source>
</reference>
<dbReference type="InterPro" id="IPR013324">
    <property type="entry name" value="RNA_pol_sigma_r3/r4-like"/>
</dbReference>
<evidence type="ECO:0000256" key="1">
    <source>
        <dbReference type="ARBA" id="ARBA00011344"/>
    </source>
</evidence>
<dbReference type="AlphaFoldDB" id="A0AAE3WBM7"/>
<dbReference type="SUPFAM" id="SSF88659">
    <property type="entry name" value="Sigma3 and sigma4 domains of RNA polymerase sigma factors"/>
    <property type="match status" value="1"/>
</dbReference>
<dbReference type="Proteomes" id="UP001226762">
    <property type="component" value="Unassembled WGS sequence"/>
</dbReference>
<feature type="domain" description="RNA polymerase sigma factor 70 region 4 type 2" evidence="3">
    <location>
        <begin position="112"/>
        <end position="160"/>
    </location>
</feature>
<dbReference type="NCBIfam" id="NF007214">
    <property type="entry name" value="PRK09636.1"/>
    <property type="match status" value="1"/>
</dbReference>
<dbReference type="EMBL" id="JANHAX010000001">
    <property type="protein sequence ID" value="MDQ2088720.1"/>
    <property type="molecule type" value="Genomic_DNA"/>
</dbReference>
<sequence length="305" mass="34428">MKLSAENEFEAMRPTLMGIAYRLLGTRNDAEDAVQDVFIRWYEQQASANPVDNPQAWLTKVCTNRCLDILKSAHHKRMTYVGPWLPEPLQTEMVGSTEETAERGNSLDYAFMVVLERLSPKERAAYLLREIFDRDYGEVADILAISEVNCRKIVSRARRRVSDGSVRVENSATMQKALLVAFRKALHTGDTRSFANMLSRSIELHADGGGKVVAAQDVLRGDKLIVNFVRHGLYHAWRRLDLIEVQVNGGPGLLLRRGEEIVGCVTCEIDGDNHADRLFILRNPEKLAQLGMRSRVDLMKGEISF</sequence>
<keyword evidence="5" id="KW-1185">Reference proteome</keyword>
<dbReference type="InterPro" id="IPR013325">
    <property type="entry name" value="RNA_pol_sigma_r2"/>
</dbReference>
<dbReference type="PANTHER" id="PTHR30173">
    <property type="entry name" value="SIGMA 19 FACTOR"/>
    <property type="match status" value="1"/>
</dbReference>
<name>A0AAE3WBM7_9RHOB</name>
<dbReference type="SUPFAM" id="SSF88946">
    <property type="entry name" value="Sigma2 domain of RNA polymerase sigma factors"/>
    <property type="match status" value="1"/>
</dbReference>
<dbReference type="Gene3D" id="1.10.10.10">
    <property type="entry name" value="Winged helix-like DNA-binding domain superfamily/Winged helix DNA-binding domain"/>
    <property type="match status" value="1"/>
</dbReference>